<organism evidence="2 3">
    <name type="scientific">Blastococcus brunescens</name>
    <dbReference type="NCBI Taxonomy" id="1564165"/>
    <lineage>
        <taxon>Bacteria</taxon>
        <taxon>Bacillati</taxon>
        <taxon>Actinomycetota</taxon>
        <taxon>Actinomycetes</taxon>
        <taxon>Geodermatophilales</taxon>
        <taxon>Geodermatophilaceae</taxon>
        <taxon>Blastococcus</taxon>
    </lineage>
</organism>
<evidence type="ECO:0000256" key="1">
    <source>
        <dbReference type="SAM" id="MobiDB-lite"/>
    </source>
</evidence>
<proteinExistence type="predicted"/>
<reference evidence="2 3" key="1">
    <citation type="submission" date="2023-12" db="EMBL/GenBank/DDBJ databases">
        <title>Blastococcus brunescens sp. nov., an actonobacterium isolated from sandstone collected in sahara desert.</title>
        <authorList>
            <person name="Gtari M."/>
            <person name="Ghodhbane F."/>
        </authorList>
    </citation>
    <scope>NUCLEOTIDE SEQUENCE [LARGE SCALE GENOMIC DNA]</scope>
    <source>
        <strain evidence="2 3">BMG 8361</strain>
    </source>
</reference>
<gene>
    <name evidence="2" type="ORF">U6N30_18360</name>
</gene>
<evidence type="ECO:0000313" key="3">
    <source>
        <dbReference type="Proteomes" id="UP001324287"/>
    </source>
</evidence>
<dbReference type="Proteomes" id="UP001324287">
    <property type="component" value="Chromosome"/>
</dbReference>
<name>A0ABZ1B901_9ACTN</name>
<dbReference type="EMBL" id="CP141261">
    <property type="protein sequence ID" value="WRL67284.1"/>
    <property type="molecule type" value="Genomic_DNA"/>
</dbReference>
<accession>A0ABZ1B901</accession>
<keyword evidence="3" id="KW-1185">Reference proteome</keyword>
<protein>
    <submittedName>
        <fullName evidence="2">Uncharacterized protein</fullName>
    </submittedName>
</protein>
<feature type="region of interest" description="Disordered" evidence="1">
    <location>
        <begin position="75"/>
        <end position="126"/>
    </location>
</feature>
<feature type="compositionally biased region" description="Basic and acidic residues" evidence="1">
    <location>
        <begin position="24"/>
        <end position="39"/>
    </location>
</feature>
<evidence type="ECO:0000313" key="2">
    <source>
        <dbReference type="EMBL" id="WRL67284.1"/>
    </source>
</evidence>
<feature type="region of interest" description="Disordered" evidence="1">
    <location>
        <begin position="1"/>
        <end position="54"/>
    </location>
</feature>
<sequence>MRCRGGARLADQPLEATGVDPVGLDDHCVAPGARDEHVSGGRAAPLLEQPSQPGDLRLDRAGRIVGLAVAPQDVGQPVVRDDRSGLGQQRCQQDALRPAAEPDLVAADVDAQLTQDPEPELRPSRT</sequence>